<name>A0A645H3G3_9ZZZZ</name>
<accession>A0A645H3G3</accession>
<protein>
    <submittedName>
        <fullName evidence="1">Uncharacterized protein</fullName>
    </submittedName>
</protein>
<organism evidence="1">
    <name type="scientific">bioreactor metagenome</name>
    <dbReference type="NCBI Taxonomy" id="1076179"/>
    <lineage>
        <taxon>unclassified sequences</taxon>
        <taxon>metagenomes</taxon>
        <taxon>ecological metagenomes</taxon>
    </lineage>
</organism>
<sequence>MRFYELSCGRSEPHEVFLQPDLLRACCLRQLPALEDFFCNQVLECFQAWHMLVERHVADAQCSGNADKRNARKADGNSGVCNLLSGDGAWSPTSRGLGCVGHTLVLSLWARLSVIHITCRRPIA</sequence>
<proteinExistence type="predicted"/>
<comment type="caution">
    <text evidence="1">The sequence shown here is derived from an EMBL/GenBank/DDBJ whole genome shotgun (WGS) entry which is preliminary data.</text>
</comment>
<reference evidence="1" key="1">
    <citation type="submission" date="2019-08" db="EMBL/GenBank/DDBJ databases">
        <authorList>
            <person name="Kucharzyk K."/>
            <person name="Murdoch R.W."/>
            <person name="Higgins S."/>
            <person name="Loffler F."/>
        </authorList>
    </citation>
    <scope>NUCLEOTIDE SEQUENCE</scope>
</reference>
<gene>
    <name evidence="1" type="ORF">SDC9_178325</name>
</gene>
<dbReference type="EMBL" id="VSSQ01082133">
    <property type="protein sequence ID" value="MPN30854.1"/>
    <property type="molecule type" value="Genomic_DNA"/>
</dbReference>
<dbReference type="AlphaFoldDB" id="A0A645H3G3"/>
<evidence type="ECO:0000313" key="1">
    <source>
        <dbReference type="EMBL" id="MPN30854.1"/>
    </source>
</evidence>